<dbReference type="InterPro" id="IPR042214">
    <property type="entry name" value="TruD_catalytic"/>
</dbReference>
<protein>
    <recommendedName>
        <fullName evidence="4">tRNA pseudouridine synthase D</fullName>
        <ecNumber evidence="4">5.4.99.27</ecNumber>
    </recommendedName>
    <alternativeName>
        <fullName evidence="4">tRNA pseudouridine(13) synthase</fullName>
    </alternativeName>
    <alternativeName>
        <fullName evidence="4">tRNA pseudouridylate synthase D</fullName>
    </alternativeName>
    <alternativeName>
        <fullName evidence="4">tRNA-uridine isomerase D</fullName>
    </alternativeName>
</protein>
<organism evidence="6 7">
    <name type="scientific">Tahibacter amnicola</name>
    <dbReference type="NCBI Taxonomy" id="2976241"/>
    <lineage>
        <taxon>Bacteria</taxon>
        <taxon>Pseudomonadati</taxon>
        <taxon>Pseudomonadota</taxon>
        <taxon>Gammaproteobacteria</taxon>
        <taxon>Lysobacterales</taxon>
        <taxon>Rhodanobacteraceae</taxon>
        <taxon>Tahibacter</taxon>
    </lineage>
</organism>
<dbReference type="CDD" id="cd02575">
    <property type="entry name" value="PseudoU_synth_EcTruD"/>
    <property type="match status" value="1"/>
</dbReference>
<dbReference type="PROSITE" id="PS50984">
    <property type="entry name" value="TRUD"/>
    <property type="match status" value="1"/>
</dbReference>
<dbReference type="Proteomes" id="UP001064632">
    <property type="component" value="Chromosome"/>
</dbReference>
<dbReference type="HAMAP" id="MF_01082">
    <property type="entry name" value="TruD"/>
    <property type="match status" value="1"/>
</dbReference>
<feature type="domain" description="TRUD" evidence="5">
    <location>
        <begin position="153"/>
        <end position="298"/>
    </location>
</feature>
<dbReference type="PANTHER" id="PTHR47811:SF1">
    <property type="entry name" value="TRNA PSEUDOURIDINE SYNTHASE D"/>
    <property type="match status" value="1"/>
</dbReference>
<dbReference type="InterPro" id="IPR020119">
    <property type="entry name" value="PsdUridine_synth_TruD_CS"/>
</dbReference>
<dbReference type="InterPro" id="IPR001656">
    <property type="entry name" value="PsdUridine_synth_TruD"/>
</dbReference>
<dbReference type="RefSeq" id="WP_261696663.1">
    <property type="nucleotide sequence ID" value="NZ_CP104694.1"/>
</dbReference>
<dbReference type="InterPro" id="IPR050170">
    <property type="entry name" value="TruD_pseudoU_synthase"/>
</dbReference>
<dbReference type="EMBL" id="CP104694">
    <property type="protein sequence ID" value="UXI69710.1"/>
    <property type="molecule type" value="Genomic_DNA"/>
</dbReference>
<evidence type="ECO:0000256" key="1">
    <source>
        <dbReference type="ARBA" id="ARBA00007953"/>
    </source>
</evidence>
<keyword evidence="2 4" id="KW-0819">tRNA processing</keyword>
<dbReference type="PANTHER" id="PTHR47811">
    <property type="entry name" value="TRNA PSEUDOURIDINE SYNTHASE D"/>
    <property type="match status" value="1"/>
</dbReference>
<evidence type="ECO:0000256" key="3">
    <source>
        <dbReference type="ARBA" id="ARBA00023235"/>
    </source>
</evidence>
<keyword evidence="7" id="KW-1185">Reference proteome</keyword>
<reference evidence="6" key="1">
    <citation type="submission" date="2022-09" db="EMBL/GenBank/DDBJ databases">
        <title>Tahibacter sp. nov., isolated from a fresh water.</title>
        <authorList>
            <person name="Baek J.H."/>
            <person name="Lee J.K."/>
            <person name="Kim J.M."/>
            <person name="Jeon C.O."/>
        </authorList>
    </citation>
    <scope>NUCLEOTIDE SEQUENCE</scope>
    <source>
        <strain evidence="6">W38</strain>
    </source>
</reference>
<dbReference type="NCBIfam" id="NF002153">
    <property type="entry name" value="PRK00984.1-2"/>
    <property type="match status" value="1"/>
</dbReference>
<dbReference type="SUPFAM" id="SSF55120">
    <property type="entry name" value="Pseudouridine synthase"/>
    <property type="match status" value="1"/>
</dbReference>
<dbReference type="InterPro" id="IPR043165">
    <property type="entry name" value="TruD_insert_sf"/>
</dbReference>
<evidence type="ECO:0000256" key="4">
    <source>
        <dbReference type="HAMAP-Rule" id="MF_01082"/>
    </source>
</evidence>
<dbReference type="GO" id="GO:0160150">
    <property type="term" value="F:tRNA pseudouridine(13) synthase activity"/>
    <property type="evidence" value="ECO:0007669"/>
    <property type="project" value="UniProtKB-EC"/>
</dbReference>
<evidence type="ECO:0000313" key="6">
    <source>
        <dbReference type="EMBL" id="UXI69710.1"/>
    </source>
</evidence>
<comment type="similarity">
    <text evidence="1 4">Belongs to the pseudouridine synthase TruD family.</text>
</comment>
<accession>A0ABY6BL00</accession>
<dbReference type="Gene3D" id="3.30.2350.20">
    <property type="entry name" value="TruD, catalytic domain"/>
    <property type="match status" value="1"/>
</dbReference>
<gene>
    <name evidence="4 6" type="primary">truD</name>
    <name evidence="6" type="ORF">N4264_08780</name>
</gene>
<dbReference type="InterPro" id="IPR011760">
    <property type="entry name" value="PsdUridine_synth_TruD_insert"/>
</dbReference>
<feature type="active site" description="Nucleophile" evidence="4">
    <location>
        <position position="77"/>
    </location>
</feature>
<proteinExistence type="inferred from homology"/>
<dbReference type="InterPro" id="IPR020103">
    <property type="entry name" value="PsdUridine_synth_cat_dom_sf"/>
</dbReference>
<keyword evidence="3 4" id="KW-0413">Isomerase</keyword>
<comment type="function">
    <text evidence="4">Responsible for synthesis of pseudouridine from uracil-13 in transfer RNAs.</text>
</comment>
<evidence type="ECO:0000313" key="7">
    <source>
        <dbReference type="Proteomes" id="UP001064632"/>
    </source>
</evidence>
<sequence>MSSLPFAHGGPVLTGQLRCAPEDFRVDEDLGFEPDGAGEHVFVRVEKRGANTDWVAAELARWLDLPPEAVSYAGLKDRHAVTRQTFSIAVPIKRSVDWSSLAHPEFRVLDAVRHGRKLKRGALRGNAFRIVLRSVCGDRAQAEERIAIIRERGVPNYFGEQRFGRDGANLDRALEMFRGRRVARQQRSLLISAARSHLFNEVLARRVAAQSWNQAMDGDVWMLDGSHSIFGPQPVDEQILRRLADRDIHPTGPLWGRGALRSTGAVADLEQSVAGGMAECTTGLEGVGLNQERRSLRLPVTDLQAEWADDALTLSFWLPAGAYATTVLRELCGSPAGDPADAMQE</sequence>
<evidence type="ECO:0000256" key="2">
    <source>
        <dbReference type="ARBA" id="ARBA00022694"/>
    </source>
</evidence>
<comment type="catalytic activity">
    <reaction evidence="4">
        <text>uridine(13) in tRNA = pseudouridine(13) in tRNA</text>
        <dbReference type="Rhea" id="RHEA:42540"/>
        <dbReference type="Rhea" id="RHEA-COMP:10105"/>
        <dbReference type="Rhea" id="RHEA-COMP:10106"/>
        <dbReference type="ChEBI" id="CHEBI:65314"/>
        <dbReference type="ChEBI" id="CHEBI:65315"/>
        <dbReference type="EC" id="5.4.99.27"/>
    </reaction>
</comment>
<dbReference type="Gene3D" id="3.30.2340.10">
    <property type="entry name" value="TruD, insertion domain"/>
    <property type="match status" value="1"/>
</dbReference>
<dbReference type="PROSITE" id="PS01268">
    <property type="entry name" value="UPF0024"/>
    <property type="match status" value="1"/>
</dbReference>
<dbReference type="Pfam" id="PF01142">
    <property type="entry name" value="TruD"/>
    <property type="match status" value="2"/>
</dbReference>
<evidence type="ECO:0000259" key="5">
    <source>
        <dbReference type="PROSITE" id="PS50984"/>
    </source>
</evidence>
<name>A0ABY6BL00_9GAMM</name>
<dbReference type="EC" id="5.4.99.27" evidence="4"/>